<dbReference type="EMBL" id="DS231698">
    <property type="protein sequence ID" value="KNA99026.1"/>
    <property type="molecule type" value="Genomic_DNA"/>
</dbReference>
<dbReference type="AlphaFoldDB" id="A0A0J9WIS2"/>
<organism evidence="1 2">
    <name type="scientific">Fusarium oxysporum f. sp. lycopersici (strain 4287 / CBS 123668 / FGSC 9935 / NRRL 34936)</name>
    <name type="common">Fusarium vascular wilt of tomato</name>
    <dbReference type="NCBI Taxonomy" id="426428"/>
    <lineage>
        <taxon>Eukaryota</taxon>
        <taxon>Fungi</taxon>
        <taxon>Dikarya</taxon>
        <taxon>Ascomycota</taxon>
        <taxon>Pezizomycotina</taxon>
        <taxon>Sordariomycetes</taxon>
        <taxon>Hypocreomycetidae</taxon>
        <taxon>Hypocreales</taxon>
        <taxon>Nectriaceae</taxon>
        <taxon>Fusarium</taxon>
        <taxon>Fusarium oxysporum species complex</taxon>
    </lineage>
</organism>
<reference evidence="1" key="2">
    <citation type="journal article" date="2010" name="Nature">
        <title>Comparative genomics reveals mobile pathogenicity chromosomes in Fusarium.</title>
        <authorList>
            <person name="Ma L.J."/>
            <person name="van der Does H.C."/>
            <person name="Borkovich K.A."/>
            <person name="Coleman J.J."/>
            <person name="Daboussi M.J."/>
            <person name="Di Pietro A."/>
            <person name="Dufresne M."/>
            <person name="Freitag M."/>
            <person name="Grabherr M."/>
            <person name="Henrissat B."/>
            <person name="Houterman P.M."/>
            <person name="Kang S."/>
            <person name="Shim W.B."/>
            <person name="Woloshuk C."/>
            <person name="Xie X."/>
            <person name="Xu J.R."/>
            <person name="Antoniw J."/>
            <person name="Baker S.E."/>
            <person name="Bluhm B.H."/>
            <person name="Breakspear A."/>
            <person name="Brown D.W."/>
            <person name="Butchko R.A."/>
            <person name="Chapman S."/>
            <person name="Coulson R."/>
            <person name="Coutinho P.M."/>
            <person name="Danchin E.G."/>
            <person name="Diener A."/>
            <person name="Gale L.R."/>
            <person name="Gardiner D.M."/>
            <person name="Goff S."/>
            <person name="Hammond-Kosack K.E."/>
            <person name="Hilburn K."/>
            <person name="Hua-Van A."/>
            <person name="Jonkers W."/>
            <person name="Kazan K."/>
            <person name="Kodira C.D."/>
            <person name="Koehrsen M."/>
            <person name="Kumar L."/>
            <person name="Lee Y.H."/>
            <person name="Li L."/>
            <person name="Manners J.M."/>
            <person name="Miranda-Saavedra D."/>
            <person name="Mukherjee M."/>
            <person name="Park G."/>
            <person name="Park J."/>
            <person name="Park S.Y."/>
            <person name="Proctor R.H."/>
            <person name="Regev A."/>
            <person name="Ruiz-Roldan M.C."/>
            <person name="Sain D."/>
            <person name="Sakthikumar S."/>
            <person name="Sykes S."/>
            <person name="Schwartz D.C."/>
            <person name="Turgeon B.G."/>
            <person name="Wapinski I."/>
            <person name="Yoder O."/>
            <person name="Young S."/>
            <person name="Zeng Q."/>
            <person name="Zhou S."/>
            <person name="Galagan J."/>
            <person name="Cuomo C.A."/>
            <person name="Kistler H.C."/>
            <person name="Rep M."/>
        </authorList>
    </citation>
    <scope>NUCLEOTIDE SEQUENCE [LARGE SCALE GENOMIC DNA]</scope>
    <source>
        <strain evidence="1">4287</strain>
    </source>
</reference>
<dbReference type="RefSeq" id="XP_018237072.1">
    <property type="nucleotide sequence ID" value="XM_018398585.1"/>
</dbReference>
<name>A0A0J9WIS2_FUSO4</name>
<evidence type="ECO:0000313" key="2">
    <source>
        <dbReference type="Proteomes" id="UP000009097"/>
    </source>
</evidence>
<dbReference type="Proteomes" id="UP000009097">
    <property type="component" value="Unassembled WGS sequence"/>
</dbReference>
<dbReference type="GeneID" id="28959199"/>
<gene>
    <name evidence="1" type="ORF">FOXG_18493</name>
</gene>
<accession>A0A0J9WIS2</accession>
<reference evidence="1" key="1">
    <citation type="submission" date="2007-04" db="EMBL/GenBank/DDBJ databases">
        <authorList>
            <consortium name="The Broad Institute Genome Sequencing Platform"/>
            <person name="Birren B."/>
            <person name="Lander E."/>
            <person name="Galagan J."/>
            <person name="Nusbaum C."/>
            <person name="Devon K."/>
            <person name="Ma L.-J."/>
            <person name="Jaffe D."/>
            <person name="Butler J."/>
            <person name="Alvarez P."/>
            <person name="Gnerre S."/>
            <person name="Grabherr M."/>
            <person name="Kleber M."/>
            <person name="Mauceli E."/>
            <person name="Brockman W."/>
            <person name="MacCallum I.A."/>
            <person name="Young S."/>
            <person name="LaButti K."/>
            <person name="DeCaprio D."/>
            <person name="Crawford M."/>
            <person name="Koehrsen M."/>
            <person name="Engels R."/>
            <person name="Montgomery P."/>
            <person name="Pearson M."/>
            <person name="Howarth C."/>
            <person name="Larson L."/>
            <person name="White J."/>
            <person name="O'Leary S."/>
            <person name="Kodira C."/>
            <person name="Zeng Q."/>
            <person name="Yandava C."/>
            <person name="Alvarado L."/>
            <person name="Kistler C."/>
            <person name="Shim W.-B."/>
            <person name="Kang S."/>
            <person name="Woloshuk C."/>
        </authorList>
    </citation>
    <scope>NUCLEOTIDE SEQUENCE</scope>
    <source>
        <strain evidence="1">4287</strain>
    </source>
</reference>
<proteinExistence type="predicted"/>
<dbReference type="VEuPathDB" id="FungiDB:FOXG_18493"/>
<protein>
    <submittedName>
        <fullName evidence="1">Uncharacterized protein</fullName>
    </submittedName>
</protein>
<sequence length="126" mass="14173">MKVPDTHTHSRVGLPICHLPYCPSLRPHLYDTTAEQQQTAARPHRTTRAENGPDLIQKFAETARLNPCVKAIYSLRLSPRDMRVIYRQGISRSTFVTNISHSHLTQLQPLIENPEICHIAAASTPA</sequence>
<evidence type="ECO:0000313" key="1">
    <source>
        <dbReference type="EMBL" id="KNA99026.1"/>
    </source>
</evidence>
<dbReference type="KEGG" id="fox:FOXG_18493"/>